<proteinExistence type="inferred from homology"/>
<evidence type="ECO:0000256" key="5">
    <source>
        <dbReference type="HAMAP-Rule" id="MF_00182"/>
    </source>
</evidence>
<dbReference type="CDD" id="cd08646">
    <property type="entry name" value="FMT_core_Met-tRNA-FMT_N"/>
    <property type="match status" value="1"/>
</dbReference>
<dbReference type="GO" id="GO:0005829">
    <property type="term" value="C:cytosol"/>
    <property type="evidence" value="ECO:0007669"/>
    <property type="project" value="TreeGrafter"/>
</dbReference>
<evidence type="ECO:0000256" key="4">
    <source>
        <dbReference type="ARBA" id="ARBA00022917"/>
    </source>
</evidence>
<protein>
    <recommendedName>
        <fullName evidence="2 5">Methionyl-tRNA formyltransferase</fullName>
        <ecNumber evidence="2 5">2.1.2.9</ecNumber>
    </recommendedName>
</protein>
<organism evidence="8 9">
    <name type="scientific">Leifsonia poae</name>
    <dbReference type="NCBI Taxonomy" id="110933"/>
    <lineage>
        <taxon>Bacteria</taxon>
        <taxon>Bacillati</taxon>
        <taxon>Actinomycetota</taxon>
        <taxon>Actinomycetes</taxon>
        <taxon>Micrococcales</taxon>
        <taxon>Microbacteriaceae</taxon>
        <taxon>Leifsonia</taxon>
    </lineage>
</organism>
<dbReference type="CDD" id="cd08704">
    <property type="entry name" value="Met_tRNA_FMT_C"/>
    <property type="match status" value="1"/>
</dbReference>
<evidence type="ECO:0000313" key="9">
    <source>
        <dbReference type="Proteomes" id="UP001142372"/>
    </source>
</evidence>
<dbReference type="EMBL" id="BSEN01000015">
    <property type="protein sequence ID" value="GLJ78205.1"/>
    <property type="molecule type" value="Genomic_DNA"/>
</dbReference>
<dbReference type="SUPFAM" id="SSF50486">
    <property type="entry name" value="FMT C-terminal domain-like"/>
    <property type="match status" value="1"/>
</dbReference>
<evidence type="ECO:0000313" key="8">
    <source>
        <dbReference type="EMBL" id="GLJ78205.1"/>
    </source>
</evidence>
<dbReference type="Gene3D" id="3.40.50.12230">
    <property type="match status" value="1"/>
</dbReference>
<comment type="caution">
    <text evidence="8">The sequence shown here is derived from an EMBL/GenBank/DDBJ whole genome shotgun (WGS) entry which is preliminary data.</text>
</comment>
<dbReference type="InterPro" id="IPR011034">
    <property type="entry name" value="Formyl_transferase-like_C_sf"/>
</dbReference>
<gene>
    <name evidence="5 8" type="primary">fmt</name>
    <name evidence="8" type="ORF">GCM10017584_37790</name>
</gene>
<keyword evidence="9" id="KW-1185">Reference proteome</keyword>
<feature type="domain" description="Formyl transferase C-terminal" evidence="7">
    <location>
        <begin position="225"/>
        <end position="321"/>
    </location>
</feature>
<dbReference type="Proteomes" id="UP001142372">
    <property type="component" value="Unassembled WGS sequence"/>
</dbReference>
<feature type="binding site" evidence="5">
    <location>
        <begin position="132"/>
        <end position="135"/>
    </location>
    <ligand>
        <name>(6S)-5,6,7,8-tetrahydrofolate</name>
        <dbReference type="ChEBI" id="CHEBI:57453"/>
    </ligand>
</feature>
<dbReference type="InterPro" id="IPR044135">
    <property type="entry name" value="Met-tRNA-FMT_C"/>
</dbReference>
<dbReference type="InterPro" id="IPR036477">
    <property type="entry name" value="Formyl_transf_N_sf"/>
</dbReference>
<accession>A0A9W6HDR6</accession>
<comment type="similarity">
    <text evidence="1 5">Belongs to the Fmt family.</text>
</comment>
<name>A0A9W6HDR6_9MICO</name>
<dbReference type="InterPro" id="IPR005793">
    <property type="entry name" value="Formyl_trans_C"/>
</dbReference>
<keyword evidence="3 5" id="KW-0808">Transferase</keyword>
<dbReference type="InterPro" id="IPR002376">
    <property type="entry name" value="Formyl_transf_N"/>
</dbReference>
<dbReference type="AlphaFoldDB" id="A0A9W6HDR6"/>
<evidence type="ECO:0000259" key="7">
    <source>
        <dbReference type="Pfam" id="PF02911"/>
    </source>
</evidence>
<dbReference type="InterPro" id="IPR041711">
    <property type="entry name" value="Met-tRNA-FMT_N"/>
</dbReference>
<comment type="catalytic activity">
    <reaction evidence="5">
        <text>L-methionyl-tRNA(fMet) + (6R)-10-formyltetrahydrofolate = N-formyl-L-methionyl-tRNA(fMet) + (6S)-5,6,7,8-tetrahydrofolate + H(+)</text>
        <dbReference type="Rhea" id="RHEA:24380"/>
        <dbReference type="Rhea" id="RHEA-COMP:9952"/>
        <dbReference type="Rhea" id="RHEA-COMP:9953"/>
        <dbReference type="ChEBI" id="CHEBI:15378"/>
        <dbReference type="ChEBI" id="CHEBI:57453"/>
        <dbReference type="ChEBI" id="CHEBI:78530"/>
        <dbReference type="ChEBI" id="CHEBI:78844"/>
        <dbReference type="ChEBI" id="CHEBI:195366"/>
        <dbReference type="EC" id="2.1.2.9"/>
    </reaction>
</comment>
<dbReference type="PANTHER" id="PTHR11138:SF5">
    <property type="entry name" value="METHIONYL-TRNA FORMYLTRANSFERASE, MITOCHONDRIAL"/>
    <property type="match status" value="1"/>
</dbReference>
<dbReference type="HAMAP" id="MF_00182">
    <property type="entry name" value="Formyl_trans"/>
    <property type="match status" value="1"/>
</dbReference>
<evidence type="ECO:0000256" key="3">
    <source>
        <dbReference type="ARBA" id="ARBA00022679"/>
    </source>
</evidence>
<comment type="function">
    <text evidence="5">Attaches a formyl group to the free amino group of methionyl-tRNA(fMet). The formyl group appears to play a dual role in the initiator identity of N-formylmethionyl-tRNA by promoting its recognition by IF2 and preventing the misappropriation of this tRNA by the elongation apparatus.</text>
</comment>
<evidence type="ECO:0000256" key="1">
    <source>
        <dbReference type="ARBA" id="ARBA00010699"/>
    </source>
</evidence>
<evidence type="ECO:0000259" key="6">
    <source>
        <dbReference type="Pfam" id="PF00551"/>
    </source>
</evidence>
<dbReference type="GO" id="GO:0004479">
    <property type="term" value="F:methionyl-tRNA formyltransferase activity"/>
    <property type="evidence" value="ECO:0007669"/>
    <property type="project" value="UniProtKB-UniRule"/>
</dbReference>
<keyword evidence="4 5" id="KW-0648">Protein biosynthesis</keyword>
<dbReference type="Pfam" id="PF02911">
    <property type="entry name" value="Formyl_trans_C"/>
    <property type="match status" value="1"/>
</dbReference>
<feature type="domain" description="Formyl transferase N-terminal" evidence="6">
    <location>
        <begin position="32"/>
        <end position="192"/>
    </location>
</feature>
<dbReference type="EC" id="2.1.2.9" evidence="2 5"/>
<dbReference type="Pfam" id="PF00551">
    <property type="entry name" value="Formyl_trans_N"/>
    <property type="match status" value="1"/>
</dbReference>
<evidence type="ECO:0000256" key="2">
    <source>
        <dbReference type="ARBA" id="ARBA00012261"/>
    </source>
</evidence>
<sequence length="330" mass="34929">MLARRRPFAAPALPLFDDPEMYVTRLRLVFAGTPAVAVPALRALAERHDVVAVITRRDAELGRKRVLTPSPVAAAAEELGIETIKANRLDDTVTERIRELAPDLGAIVAYGGLVREPLLSLPRLGWINLHFSLLPLWRGAAPVQRAVIAGDTVTGAAVFQLVPDLDAGAVFSELRREIGPDETAGELLEALSIPGAGLLAETVDALADGSAVATEQTGEPTLAPKLTLDDAHLDLAAPAEAVYARLRGVTPEPGAFALLDGERFKILSARRAPEAEPLAPGAVELRGKAVQVGTATDPLELVTVQPAGKRAMAAADWWRGRSNPEGVHLS</sequence>
<dbReference type="SUPFAM" id="SSF53328">
    <property type="entry name" value="Formyltransferase"/>
    <property type="match status" value="1"/>
</dbReference>
<reference evidence="8" key="2">
    <citation type="submission" date="2023-01" db="EMBL/GenBank/DDBJ databases">
        <authorList>
            <person name="Sun Q."/>
            <person name="Evtushenko L."/>
        </authorList>
    </citation>
    <scope>NUCLEOTIDE SEQUENCE</scope>
    <source>
        <strain evidence="8">VKM Ac-1401</strain>
    </source>
</reference>
<dbReference type="NCBIfam" id="TIGR00460">
    <property type="entry name" value="fmt"/>
    <property type="match status" value="1"/>
</dbReference>
<reference evidence="8" key="1">
    <citation type="journal article" date="2014" name="Int. J. Syst. Evol. Microbiol.">
        <title>Complete genome sequence of Corynebacterium casei LMG S-19264T (=DSM 44701T), isolated from a smear-ripened cheese.</title>
        <authorList>
            <consortium name="US DOE Joint Genome Institute (JGI-PGF)"/>
            <person name="Walter F."/>
            <person name="Albersmeier A."/>
            <person name="Kalinowski J."/>
            <person name="Ruckert C."/>
        </authorList>
    </citation>
    <scope>NUCLEOTIDE SEQUENCE</scope>
    <source>
        <strain evidence="8">VKM Ac-1401</strain>
    </source>
</reference>
<dbReference type="PANTHER" id="PTHR11138">
    <property type="entry name" value="METHIONYL-TRNA FORMYLTRANSFERASE"/>
    <property type="match status" value="1"/>
</dbReference>
<dbReference type="InterPro" id="IPR005794">
    <property type="entry name" value="Fmt"/>
</dbReference>